<proteinExistence type="inferred from homology"/>
<feature type="compositionally biased region" description="Acidic residues" evidence="2">
    <location>
        <begin position="103"/>
        <end position="116"/>
    </location>
</feature>
<feature type="compositionally biased region" description="Polar residues" evidence="2">
    <location>
        <begin position="261"/>
        <end position="270"/>
    </location>
</feature>
<evidence type="ECO:0000313" key="4">
    <source>
        <dbReference type="EMBL" id="GIY08133.1"/>
    </source>
</evidence>
<dbReference type="EMBL" id="BPLR01006205">
    <property type="protein sequence ID" value="GIY08133.1"/>
    <property type="molecule type" value="Genomic_DNA"/>
</dbReference>
<dbReference type="AlphaFoldDB" id="A0AAV4QL38"/>
<feature type="domain" description="DMA" evidence="3">
    <location>
        <begin position="176"/>
        <end position="210"/>
    </location>
</feature>
<organism evidence="4 5">
    <name type="scientific">Caerostris extrusa</name>
    <name type="common">Bark spider</name>
    <name type="synonym">Caerostris bankana</name>
    <dbReference type="NCBI Taxonomy" id="172846"/>
    <lineage>
        <taxon>Eukaryota</taxon>
        <taxon>Metazoa</taxon>
        <taxon>Ecdysozoa</taxon>
        <taxon>Arthropoda</taxon>
        <taxon>Chelicerata</taxon>
        <taxon>Arachnida</taxon>
        <taxon>Araneae</taxon>
        <taxon>Araneomorphae</taxon>
        <taxon>Entelegynae</taxon>
        <taxon>Araneoidea</taxon>
        <taxon>Araneidae</taxon>
        <taxon>Caerostris</taxon>
    </lineage>
</organism>
<name>A0AAV4QL38_CAEEX</name>
<feature type="compositionally biased region" description="Low complexity" evidence="2">
    <location>
        <begin position="142"/>
        <end position="164"/>
    </location>
</feature>
<feature type="region of interest" description="Disordered" evidence="2">
    <location>
        <begin position="81"/>
        <end position="171"/>
    </location>
</feature>
<keyword evidence="5" id="KW-1185">Reference proteome</keyword>
<comment type="caution">
    <text evidence="4">The sequence shown here is derived from an EMBL/GenBank/DDBJ whole genome shotgun (WGS) entry which is preliminary data.</text>
</comment>
<feature type="region of interest" description="Disordered" evidence="2">
    <location>
        <begin position="209"/>
        <end position="270"/>
    </location>
</feature>
<dbReference type="SUPFAM" id="SSF46934">
    <property type="entry name" value="UBA-like"/>
    <property type="match status" value="1"/>
</dbReference>
<feature type="compositionally biased region" description="Low complexity" evidence="2">
    <location>
        <begin position="225"/>
        <end position="240"/>
    </location>
</feature>
<evidence type="ECO:0000259" key="3">
    <source>
        <dbReference type="Pfam" id="PF03474"/>
    </source>
</evidence>
<feature type="compositionally biased region" description="Basic and acidic residues" evidence="2">
    <location>
        <begin position="213"/>
        <end position="224"/>
    </location>
</feature>
<evidence type="ECO:0000313" key="5">
    <source>
        <dbReference type="Proteomes" id="UP001054945"/>
    </source>
</evidence>
<dbReference type="InterPro" id="IPR005173">
    <property type="entry name" value="DMA"/>
</dbReference>
<evidence type="ECO:0000256" key="2">
    <source>
        <dbReference type="SAM" id="MobiDB-lite"/>
    </source>
</evidence>
<sequence>MGRCLAGIVVDLTYDSAQVIKCDINGELVAGAKPAAPDKWRPAHIANSDHVLCRKHYYPMYRLKIKVLDGCSGRIETEWKRSRLSPNEAAPSPKSARRRVDGEEVTTDSEPYEEDDRASKEGPEPPSPPSTSNRDHETGMATTGTSGSPSSKWSSSPEGSPTSSVDLRNFEMHKKKSPIEILARVFPRENRSILNVVLQRNGGDVLQAIDDLLSTKEPDSEKTVPEASPEPASPSTSPPVSRIPSPRQANSLGEPTPPLSGFSNPHNFFSSAPPSTIAMGALPFRRPYSSSPGTRGLLAVPTYSGFFQE</sequence>
<dbReference type="Proteomes" id="UP001054945">
    <property type="component" value="Unassembled WGS sequence"/>
</dbReference>
<dbReference type="Pfam" id="PF03474">
    <property type="entry name" value="DMA"/>
    <property type="match status" value="1"/>
</dbReference>
<accession>A0AAV4QL38</accession>
<evidence type="ECO:0000256" key="1">
    <source>
        <dbReference type="ARBA" id="ARBA00006834"/>
    </source>
</evidence>
<dbReference type="InterPro" id="IPR009060">
    <property type="entry name" value="UBA-like_sf"/>
</dbReference>
<gene>
    <name evidence="4" type="primary">AVEN_86694_1</name>
    <name evidence="4" type="ORF">CEXT_76401</name>
</gene>
<reference evidence="4 5" key="1">
    <citation type="submission" date="2021-06" db="EMBL/GenBank/DDBJ databases">
        <title>Caerostris extrusa draft genome.</title>
        <authorList>
            <person name="Kono N."/>
            <person name="Arakawa K."/>
        </authorList>
    </citation>
    <scope>NUCLEOTIDE SEQUENCE [LARGE SCALE GENOMIC DNA]</scope>
</reference>
<protein>
    <submittedName>
        <fullName evidence="4">DMA domain-containing protein</fullName>
    </submittedName>
</protein>
<comment type="similarity">
    <text evidence="1">Belongs to the DMRT family.</text>
</comment>